<feature type="transmembrane region" description="Helical" evidence="1">
    <location>
        <begin position="223"/>
        <end position="249"/>
    </location>
</feature>
<dbReference type="KEGG" id="lto:RGQ30_11010"/>
<keyword evidence="3" id="KW-1185">Reference proteome</keyword>
<dbReference type="EMBL" id="AP028947">
    <property type="protein sequence ID" value="BET25600.1"/>
    <property type="molecule type" value="Genomic_DNA"/>
</dbReference>
<evidence type="ECO:0000313" key="3">
    <source>
        <dbReference type="Proteomes" id="UP001329151"/>
    </source>
</evidence>
<organism evidence="2 3">
    <name type="scientific">Limnobacter thiooxidans</name>
    <dbReference type="NCBI Taxonomy" id="131080"/>
    <lineage>
        <taxon>Bacteria</taxon>
        <taxon>Pseudomonadati</taxon>
        <taxon>Pseudomonadota</taxon>
        <taxon>Betaproteobacteria</taxon>
        <taxon>Burkholderiales</taxon>
        <taxon>Burkholderiaceae</taxon>
        <taxon>Limnobacter</taxon>
    </lineage>
</organism>
<sequence length="633" mass="69934">MANCQSIAPKNSGGGGDVFSLNRTTAHITRRANFKQIAPGFVAKKTVMNRIRTVIDGNTAVDRYRRCAFEGSQRVTAAILSEQYRADVSSPDDSVELDLTNNDHVKNRFWRQDNIRFNKAVRTDSKNGTLSKHGKWAMRFSRWAHHANGITELGAAPTGMTQKCIKIMSNPKFDDKTERGHWRIFGSLFAVFTTVTLTGKFLSETLGRMGTWASASLQKDASFLAASFSTIAAAASLFSLAFAGCSAIAAAKAPLDKRLVDSIQGNKSKHIERLYLILNDAKNKPTAQTLLMKAMKRGVGKDYRLSDKTPILLHRLMSDVKAADSHTVAIQAMEKTIGSYLTEVDPTGCTTGELLDPKTSNSELLRRENHLVALTNLIEHSAIDGNKDAIFRDTRNSIERGFEKLHEGAPEKRLGCKLLKFIGANKIAERAALKASPEYLEMKEARRKNPLFAHKYYRSAQNILDKSHQYGPVTVYLTRAAEFCRVVNHSILLSFNYQLTRPIAWLSGRITEGALKIPNSRCTSFSIGRFLSSATWAVVEVLVFMSLARGDGIGFNGREADTAVKFPLHIPVGTVSIPISIISTAAQMLVVAVPALIFMGAAKIALEIEGWKGNVERSTQNLHKRRQVMEGWS</sequence>
<protein>
    <submittedName>
        <fullName evidence="2">Uncharacterized protein</fullName>
    </submittedName>
</protein>
<gene>
    <name evidence="2" type="ORF">RGQ30_11010</name>
</gene>
<feature type="transmembrane region" description="Helical" evidence="1">
    <location>
        <begin position="568"/>
        <end position="598"/>
    </location>
</feature>
<keyword evidence="1" id="KW-0472">Membrane</keyword>
<evidence type="ECO:0000256" key="1">
    <source>
        <dbReference type="SAM" id="Phobius"/>
    </source>
</evidence>
<reference evidence="2 3" key="1">
    <citation type="submission" date="2023-10" db="EMBL/GenBank/DDBJ databases">
        <title>Complete Genome Sequence of Limnobacter thiooxidans CS-K2T, Isolated from freshwater lake sediments in Bavaria, Germany.</title>
        <authorList>
            <person name="Naruki M."/>
            <person name="Watanabe A."/>
            <person name="Warashina T."/>
            <person name="Morita T."/>
            <person name="Arakawa K."/>
        </authorList>
    </citation>
    <scope>NUCLEOTIDE SEQUENCE [LARGE SCALE GENOMIC DNA]</scope>
    <source>
        <strain evidence="2 3">CS-K2</strain>
    </source>
</reference>
<keyword evidence="1" id="KW-0812">Transmembrane</keyword>
<proteinExistence type="predicted"/>
<dbReference type="AlphaFoldDB" id="A0AA86ME78"/>
<name>A0AA86ME78_9BURK</name>
<feature type="transmembrane region" description="Helical" evidence="1">
    <location>
        <begin position="530"/>
        <end position="548"/>
    </location>
</feature>
<keyword evidence="1" id="KW-1133">Transmembrane helix</keyword>
<feature type="transmembrane region" description="Helical" evidence="1">
    <location>
        <begin position="182"/>
        <end position="203"/>
    </location>
</feature>
<evidence type="ECO:0000313" key="2">
    <source>
        <dbReference type="EMBL" id="BET25600.1"/>
    </source>
</evidence>
<dbReference type="Proteomes" id="UP001329151">
    <property type="component" value="Chromosome"/>
</dbReference>
<accession>A0AA86ME78</accession>